<reference evidence="4" key="1">
    <citation type="journal article" date="2014" name="Science">
        <title>Ancient hybridizations among the ancestral genomes of bread wheat.</title>
        <authorList>
            <consortium name="International Wheat Genome Sequencing Consortium,"/>
            <person name="Marcussen T."/>
            <person name="Sandve S.R."/>
            <person name="Heier L."/>
            <person name="Spannagl M."/>
            <person name="Pfeifer M."/>
            <person name="Jakobsen K.S."/>
            <person name="Wulff B.B."/>
            <person name="Steuernagel B."/>
            <person name="Mayer K.F."/>
            <person name="Olsen O.A."/>
        </authorList>
    </citation>
    <scope>NUCLEOTIDE SEQUENCE [LARGE SCALE GENOMIC DNA]</scope>
    <source>
        <strain evidence="4">cv. AL8/78</strain>
    </source>
</reference>
<dbReference type="OMA" id="ALAIWRT"/>
<feature type="transmembrane region" description="Helical" evidence="2">
    <location>
        <begin position="173"/>
        <end position="191"/>
    </location>
</feature>
<feature type="transmembrane region" description="Helical" evidence="2">
    <location>
        <begin position="62"/>
        <end position="83"/>
    </location>
</feature>
<reference evidence="3" key="4">
    <citation type="submission" date="2019-03" db="UniProtKB">
        <authorList>
            <consortium name="EnsemblPlants"/>
        </authorList>
    </citation>
    <scope>IDENTIFICATION</scope>
</reference>
<feature type="region of interest" description="Disordered" evidence="1">
    <location>
        <begin position="1"/>
        <end position="26"/>
    </location>
</feature>
<dbReference type="EnsemblPlants" id="AET3Gv21003200.7">
    <property type="protein sequence ID" value="AET3Gv21003200.7"/>
    <property type="gene ID" value="AET3Gv21003200"/>
</dbReference>
<evidence type="ECO:0000256" key="2">
    <source>
        <dbReference type="SAM" id="Phobius"/>
    </source>
</evidence>
<keyword evidence="2" id="KW-0472">Membrane</keyword>
<dbReference type="AlphaFoldDB" id="A0A453GGE6"/>
<dbReference type="PANTHER" id="PTHR33115:SF25">
    <property type="entry name" value="CONDENSIN COMPLEX SUBUNIT 1 C-TERMINAL DOMAIN-CONTAINING PROTEIN"/>
    <property type="match status" value="1"/>
</dbReference>
<reference evidence="4" key="2">
    <citation type="journal article" date="2017" name="Nat. Plants">
        <title>The Aegilops tauschii genome reveals multiple impacts of transposons.</title>
        <authorList>
            <person name="Zhao G."/>
            <person name="Zou C."/>
            <person name="Li K."/>
            <person name="Wang K."/>
            <person name="Li T."/>
            <person name="Gao L."/>
            <person name="Zhang X."/>
            <person name="Wang H."/>
            <person name="Yang Z."/>
            <person name="Liu X."/>
            <person name="Jiang W."/>
            <person name="Mao L."/>
            <person name="Kong X."/>
            <person name="Jiao Y."/>
            <person name="Jia J."/>
        </authorList>
    </citation>
    <scope>NUCLEOTIDE SEQUENCE [LARGE SCALE GENOMIC DNA]</scope>
    <source>
        <strain evidence="4">cv. AL8/78</strain>
    </source>
</reference>
<keyword evidence="2" id="KW-1133">Transmembrane helix</keyword>
<reference evidence="3" key="5">
    <citation type="journal article" date="2021" name="G3 (Bethesda)">
        <title>Aegilops tauschii genome assembly Aet v5.0 features greater sequence contiguity and improved annotation.</title>
        <authorList>
            <person name="Wang L."/>
            <person name="Zhu T."/>
            <person name="Rodriguez J.C."/>
            <person name="Deal K.R."/>
            <person name="Dubcovsky J."/>
            <person name="McGuire P.E."/>
            <person name="Lux T."/>
            <person name="Spannagl M."/>
            <person name="Mayer K.F.X."/>
            <person name="Baldrich P."/>
            <person name="Meyers B.C."/>
            <person name="Huo N."/>
            <person name="Gu Y.Q."/>
            <person name="Zhou H."/>
            <person name="Devos K.M."/>
            <person name="Bennetzen J.L."/>
            <person name="Unver T."/>
            <person name="Budak H."/>
            <person name="Gulick P.J."/>
            <person name="Galiba G."/>
            <person name="Kalapos B."/>
            <person name="Nelson D.R."/>
            <person name="Li P."/>
            <person name="You F.M."/>
            <person name="Luo M.C."/>
            <person name="Dvorak J."/>
        </authorList>
    </citation>
    <scope>NUCLEOTIDE SEQUENCE [LARGE SCALE GENOMIC DNA]</scope>
    <source>
        <strain evidence="3">cv. AL8/78</strain>
    </source>
</reference>
<sequence length="859" mass="97101">MEQESYATRFGRRMASRRKKMAAYREDWKEGRPSPLKRVRPEERSLNHYVLWQTYVLMAVRGLGYLALLWSTVVLLGGFVTLLRRKDFWCLATISMLQASRIVSDVEDQRSSNFAELYVNAHAYFVGIIQITTNKYAARELSRCCYCAFLSGLILCWPVIAVLMSLVLLVLFIHHYGHFVCVVLSLWRIVQRDYGSNDGDGSKANMMPALDIFYSLVLCQGALWFIWVWISSGAMWLVVSLRRACKFPEKWGSISVSEYLLDTLEKCWRDPMSIHGRKVINYAVDLLDSDSQKDYLSGARMLDTFIKLDADVRSVILPSRPKIQKLIDTVGSRSSDREIRELAARIIAYLAGDIHLTQFPGAIRCISSVLDTTLPYWNNQQGHNHYSTQSKSKKSFYSKEKLIFHVRNIEERRANKVKAQEGDFQQDELNNSSTNGSKGAGWNELILQGMTILEKLVADQQNCSDICSTPGLLPKIMAPLNSETLIQDISINAWADIVNGSFKVLHRLICVPEWTGRWVHSEIASSEHAVSNLEEILDEGNRNVEELQMRAIEILTELALDMQTDLSSKTKEILLKKQLQIFLTDGEPEEHDSKFITERLKVTAGKTLALLAKTATVSALVVREYENIVEVLDAKNKIIYRTIAAEILENLCIHHKMDKEHVKTILLPKVLREVLTTEASESNVSALGDDAENHQLSALGNDEEKQLPKHKRQMKSADQANEEQTAMMELQEAFLSLTLVICTELISADDFDDVARKVAPAEGGFVAKLKTIIEENCEDTANSLRIVKLCGQIAVRMMRRGQYSAHFKDQKFVETLSKASIIMSNLESCMLFAGTDCGTKKTARPLLSDLVKEAHVLVA</sequence>
<dbReference type="InterPro" id="IPR016024">
    <property type="entry name" value="ARM-type_fold"/>
</dbReference>
<keyword evidence="2" id="KW-0812">Transmembrane</keyword>
<dbReference type="OrthoDB" id="689499at2759"/>
<feature type="transmembrane region" description="Helical" evidence="2">
    <location>
        <begin position="144"/>
        <end position="167"/>
    </location>
</feature>
<dbReference type="KEGG" id="ats:109780502"/>
<evidence type="ECO:0000313" key="4">
    <source>
        <dbReference type="Proteomes" id="UP000015105"/>
    </source>
</evidence>
<keyword evidence="4" id="KW-1185">Reference proteome</keyword>
<dbReference type="PANTHER" id="PTHR33115">
    <property type="entry name" value="ARM REPEAT SUPERFAMILY PROTEIN"/>
    <property type="match status" value="1"/>
</dbReference>
<feature type="compositionally biased region" description="Basic residues" evidence="1">
    <location>
        <begin position="10"/>
        <end position="22"/>
    </location>
</feature>
<dbReference type="EnsemblPlants" id="AET3Gv21003200.8">
    <property type="protein sequence ID" value="AET3Gv21003200.8"/>
    <property type="gene ID" value="AET3Gv21003200"/>
</dbReference>
<accession>A0A453GGE6</accession>
<dbReference type="STRING" id="200361.A0A453GGE6"/>
<dbReference type="Gramene" id="AET3Gv21003200.8">
    <property type="protein sequence ID" value="AET3Gv21003200.8"/>
    <property type="gene ID" value="AET3Gv21003200"/>
</dbReference>
<feature type="transmembrane region" description="Helical" evidence="2">
    <location>
        <begin position="212"/>
        <end position="239"/>
    </location>
</feature>
<dbReference type="GeneID" id="109780502"/>
<feature type="region of interest" description="Disordered" evidence="1">
    <location>
        <begin position="699"/>
        <end position="723"/>
    </location>
</feature>
<dbReference type="Gene3D" id="1.25.10.10">
    <property type="entry name" value="Leucine-rich Repeat Variant"/>
    <property type="match status" value="1"/>
</dbReference>
<proteinExistence type="predicted"/>
<dbReference type="RefSeq" id="XP_020194670.1">
    <property type="nucleotide sequence ID" value="XM_020339081.3"/>
</dbReference>
<evidence type="ECO:0000256" key="1">
    <source>
        <dbReference type="SAM" id="MobiDB-lite"/>
    </source>
</evidence>
<dbReference type="InterPro" id="IPR011989">
    <property type="entry name" value="ARM-like"/>
</dbReference>
<protein>
    <submittedName>
        <fullName evidence="3">Uncharacterized protein</fullName>
    </submittedName>
</protein>
<evidence type="ECO:0000313" key="3">
    <source>
        <dbReference type="EnsemblPlants" id="AET3Gv21003200.7"/>
    </source>
</evidence>
<dbReference type="Gramene" id="AET3Gv21003200.7">
    <property type="protein sequence ID" value="AET3Gv21003200.7"/>
    <property type="gene ID" value="AET3Gv21003200"/>
</dbReference>
<dbReference type="Proteomes" id="UP000015105">
    <property type="component" value="Chromosome 3D"/>
</dbReference>
<dbReference type="SUPFAM" id="SSF48371">
    <property type="entry name" value="ARM repeat"/>
    <property type="match status" value="1"/>
</dbReference>
<reference evidence="3" key="3">
    <citation type="journal article" date="2017" name="Nature">
        <title>Genome sequence of the progenitor of the wheat D genome Aegilops tauschii.</title>
        <authorList>
            <person name="Luo M.C."/>
            <person name="Gu Y.Q."/>
            <person name="Puiu D."/>
            <person name="Wang H."/>
            <person name="Twardziok S.O."/>
            <person name="Deal K.R."/>
            <person name="Huo N."/>
            <person name="Zhu T."/>
            <person name="Wang L."/>
            <person name="Wang Y."/>
            <person name="McGuire P.E."/>
            <person name="Liu S."/>
            <person name="Long H."/>
            <person name="Ramasamy R.K."/>
            <person name="Rodriguez J.C."/>
            <person name="Van S.L."/>
            <person name="Yuan L."/>
            <person name="Wang Z."/>
            <person name="Xia Z."/>
            <person name="Xiao L."/>
            <person name="Anderson O.D."/>
            <person name="Ouyang S."/>
            <person name="Liang Y."/>
            <person name="Zimin A.V."/>
            <person name="Pertea G."/>
            <person name="Qi P."/>
            <person name="Bennetzen J.L."/>
            <person name="Dai X."/>
            <person name="Dawson M.W."/>
            <person name="Muller H.G."/>
            <person name="Kugler K."/>
            <person name="Rivarola-Duarte L."/>
            <person name="Spannagl M."/>
            <person name="Mayer K.F.X."/>
            <person name="Lu F.H."/>
            <person name="Bevan M.W."/>
            <person name="Leroy P."/>
            <person name="Li P."/>
            <person name="You F.M."/>
            <person name="Sun Q."/>
            <person name="Liu Z."/>
            <person name="Lyons E."/>
            <person name="Wicker T."/>
            <person name="Salzberg S.L."/>
            <person name="Devos K.M."/>
            <person name="Dvorak J."/>
        </authorList>
    </citation>
    <scope>NUCLEOTIDE SEQUENCE [LARGE SCALE GENOMIC DNA]</scope>
    <source>
        <strain evidence="3">cv. AL8/78</strain>
    </source>
</reference>
<organism evidence="3 4">
    <name type="scientific">Aegilops tauschii subsp. strangulata</name>
    <name type="common">Goatgrass</name>
    <dbReference type="NCBI Taxonomy" id="200361"/>
    <lineage>
        <taxon>Eukaryota</taxon>
        <taxon>Viridiplantae</taxon>
        <taxon>Streptophyta</taxon>
        <taxon>Embryophyta</taxon>
        <taxon>Tracheophyta</taxon>
        <taxon>Spermatophyta</taxon>
        <taxon>Magnoliopsida</taxon>
        <taxon>Liliopsida</taxon>
        <taxon>Poales</taxon>
        <taxon>Poaceae</taxon>
        <taxon>BOP clade</taxon>
        <taxon>Pooideae</taxon>
        <taxon>Triticodae</taxon>
        <taxon>Triticeae</taxon>
        <taxon>Triticinae</taxon>
        <taxon>Aegilops</taxon>
    </lineage>
</organism>
<name>A0A453GGE6_AEGTS</name>